<feature type="transmembrane region" description="Helical" evidence="1">
    <location>
        <begin position="197"/>
        <end position="215"/>
    </location>
</feature>
<feature type="transmembrane region" description="Helical" evidence="1">
    <location>
        <begin position="83"/>
        <end position="103"/>
    </location>
</feature>
<feature type="transmembrane region" description="Helical" evidence="1">
    <location>
        <begin position="30"/>
        <end position="47"/>
    </location>
</feature>
<protein>
    <recommendedName>
        <fullName evidence="4">Glycosyltransferase RgtA/B/C/D-like domain-containing protein</fullName>
    </recommendedName>
</protein>
<reference evidence="2 3" key="1">
    <citation type="journal article" date="2018" name="Front. Microbiol.">
        <title>Comparative Genomics of the Herbivore Gut Symbiont Lactobacillus reuteri Reveals Genetic Diversity and Lifestyle Adaptation.</title>
        <authorList>
            <person name="Zhao J."/>
        </authorList>
    </citation>
    <scope>NUCLEOTIDE SEQUENCE [LARGE SCALE GENOMIC DNA]</scope>
    <source>
        <strain evidence="2 3">LR12</strain>
    </source>
</reference>
<evidence type="ECO:0000313" key="3">
    <source>
        <dbReference type="Proteomes" id="UP000245866"/>
    </source>
</evidence>
<feature type="transmembrane region" description="Helical" evidence="1">
    <location>
        <begin position="132"/>
        <end position="152"/>
    </location>
</feature>
<comment type="caution">
    <text evidence="2">The sequence shown here is derived from an EMBL/GenBank/DDBJ whole genome shotgun (WGS) entry which is preliminary data.</text>
</comment>
<keyword evidence="1" id="KW-0812">Transmembrane</keyword>
<feature type="transmembrane region" description="Helical" evidence="1">
    <location>
        <begin position="548"/>
        <end position="568"/>
    </location>
</feature>
<dbReference type="AlphaFoldDB" id="A0A317GIV2"/>
<feature type="transmembrane region" description="Helical" evidence="1">
    <location>
        <begin position="7"/>
        <end position="24"/>
    </location>
</feature>
<keyword evidence="1" id="KW-0472">Membrane</keyword>
<dbReference type="Proteomes" id="UP000245866">
    <property type="component" value="Unassembled WGS sequence"/>
</dbReference>
<feature type="transmembrane region" description="Helical" evidence="1">
    <location>
        <begin position="323"/>
        <end position="340"/>
    </location>
</feature>
<feature type="transmembrane region" description="Helical" evidence="1">
    <location>
        <begin position="506"/>
        <end position="528"/>
    </location>
</feature>
<dbReference type="RefSeq" id="WP_134906809.1">
    <property type="nucleotide sequence ID" value="NZ_JAJAOX010000046.1"/>
</dbReference>
<feature type="transmembrane region" description="Helical" evidence="1">
    <location>
        <begin position="287"/>
        <end position="317"/>
    </location>
</feature>
<keyword evidence="1" id="KW-1133">Transmembrane helix</keyword>
<evidence type="ECO:0008006" key="4">
    <source>
        <dbReference type="Google" id="ProtNLM"/>
    </source>
</evidence>
<dbReference type="InterPro" id="IPR046062">
    <property type="entry name" value="DUF6020"/>
</dbReference>
<proteinExistence type="predicted"/>
<feature type="transmembrane region" description="Helical" evidence="1">
    <location>
        <begin position="227"/>
        <end position="244"/>
    </location>
</feature>
<organism evidence="2 3">
    <name type="scientific">Limosilactobacillus reuteri</name>
    <name type="common">Lactobacillus reuteri</name>
    <dbReference type="NCBI Taxonomy" id="1598"/>
    <lineage>
        <taxon>Bacteria</taxon>
        <taxon>Bacillati</taxon>
        <taxon>Bacillota</taxon>
        <taxon>Bacilli</taxon>
        <taxon>Lactobacillales</taxon>
        <taxon>Lactobacillaceae</taxon>
        <taxon>Limosilactobacillus</taxon>
    </lineage>
</organism>
<evidence type="ECO:0000256" key="1">
    <source>
        <dbReference type="SAM" id="Phobius"/>
    </source>
</evidence>
<feature type="transmembrane region" description="Helical" evidence="1">
    <location>
        <begin position="59"/>
        <end position="77"/>
    </location>
</feature>
<dbReference type="Pfam" id="PF19484">
    <property type="entry name" value="DUF6020"/>
    <property type="match status" value="1"/>
</dbReference>
<accession>A0A317GIV2</accession>
<gene>
    <name evidence="2" type="ORF">DKZ23_02155</name>
</gene>
<name>A0A317GIV2_LIMRT</name>
<sequence length="576" mass="66035">MKRTSLIFEFLIVMIGVALLLNFQKLNLTNIYFFIYIPLMIVTYGILTFPLKQVFLRRYVSYPLAFVLSIITIGKALENSGIVFNSLTIVSIIISIIGLVLIFERTFQILLQLSIAYNIIGNRTGITWKHSFFLIFICWLLYLLPFLPGNVAGDGNFQLLEFFGHASMTNHHPFLSTVFQGGIFNIGKVLVNDNFGLFLYVVVQLLICCLIYSFCISKVSKLGINKHLCIAFSLFIGLAPYWSFVSETFHKDGMFIAFFALFITLLLLVIVDLLIDRENKISTKQLVSLTISGLLVCLWRNDGIYMVLPSIFCLIFVDKRHYWKQFTGVFLAICAVYIGFNKVLLPSLHVAPTEMREALSLPVQQTARYLKEYPQDVTQHEKKVLADTFDNSTKLGTRYDPNIADPVKFYVKDRFNLKDYLEVWLQMGFRHPLVYITATFEGTNGYYTPWLQAQTFSWCADISSWSKPDFLKLDYLTPRSLRSSVLKLVNGISSLPFINILLSDSLAIWLCVLMGSFLWAKLGFQYLIPFIPIFMNLLICIASPVNGLIRYSGCIVFAAYCLLVYYFFAIKKLRQR</sequence>
<dbReference type="EMBL" id="QGHS01000014">
    <property type="protein sequence ID" value="PWT48810.1"/>
    <property type="molecule type" value="Genomic_DNA"/>
</dbReference>
<feature type="transmembrane region" description="Helical" evidence="1">
    <location>
        <begin position="256"/>
        <end position="275"/>
    </location>
</feature>
<evidence type="ECO:0000313" key="2">
    <source>
        <dbReference type="EMBL" id="PWT48810.1"/>
    </source>
</evidence>